<name>A0A0K2T5F2_LEPSM</name>
<dbReference type="EMBL" id="HACA01003943">
    <property type="protein sequence ID" value="CDW21304.1"/>
    <property type="molecule type" value="Transcribed_RNA"/>
</dbReference>
<evidence type="ECO:0000313" key="1">
    <source>
        <dbReference type="EMBL" id="CDW21304.1"/>
    </source>
</evidence>
<dbReference type="GO" id="GO:0008168">
    <property type="term" value="F:methyltransferase activity"/>
    <property type="evidence" value="ECO:0007669"/>
    <property type="project" value="UniProtKB-KW"/>
</dbReference>
<keyword evidence="1" id="KW-0808">Transferase</keyword>
<reference evidence="1" key="1">
    <citation type="submission" date="2014-05" db="EMBL/GenBank/DDBJ databases">
        <authorList>
            <person name="Chronopoulou M."/>
        </authorList>
    </citation>
    <scope>NUCLEOTIDE SEQUENCE</scope>
    <source>
        <tissue evidence="1">Whole organism</tissue>
    </source>
</reference>
<organism evidence="1">
    <name type="scientific">Lepeophtheirus salmonis</name>
    <name type="common">Salmon louse</name>
    <name type="synonym">Caligus salmonis</name>
    <dbReference type="NCBI Taxonomy" id="72036"/>
    <lineage>
        <taxon>Eukaryota</taxon>
        <taxon>Metazoa</taxon>
        <taxon>Ecdysozoa</taxon>
        <taxon>Arthropoda</taxon>
        <taxon>Crustacea</taxon>
        <taxon>Multicrustacea</taxon>
        <taxon>Hexanauplia</taxon>
        <taxon>Copepoda</taxon>
        <taxon>Siphonostomatoida</taxon>
        <taxon>Caligidae</taxon>
        <taxon>Lepeophtheirus</taxon>
    </lineage>
</organism>
<dbReference type="AlphaFoldDB" id="A0A0K2T5F2"/>
<accession>A0A0K2T5F2</accession>
<keyword evidence="1" id="KW-0489">Methyltransferase</keyword>
<protein>
    <submittedName>
        <fullName evidence="1">Histonelysine Nmethyltransferase SETMARlike [Bombus terrestris]</fullName>
    </submittedName>
</protein>
<dbReference type="GO" id="GO:0032259">
    <property type="term" value="P:methylation"/>
    <property type="evidence" value="ECO:0007669"/>
    <property type="project" value="UniProtKB-KW"/>
</dbReference>
<sequence>MPKCSILPFTVNNSTL</sequence>
<proteinExistence type="predicted"/>